<evidence type="ECO:0000259" key="4">
    <source>
        <dbReference type="Pfam" id="PF10551"/>
    </source>
</evidence>
<keyword evidence="6" id="KW-1185">Reference proteome</keyword>
<dbReference type="GO" id="GO:0006313">
    <property type="term" value="P:DNA transposition"/>
    <property type="evidence" value="ECO:0007669"/>
    <property type="project" value="InterPro"/>
</dbReference>
<dbReference type="AlphaFoldDB" id="A0AAF0Q2Y3"/>
<dbReference type="InterPro" id="IPR018289">
    <property type="entry name" value="MULE_transposase_dom"/>
</dbReference>
<evidence type="ECO:0000256" key="2">
    <source>
        <dbReference type="ARBA" id="ARBA00023125"/>
    </source>
</evidence>
<dbReference type="PANTHER" id="PTHR31973">
    <property type="entry name" value="POLYPROTEIN, PUTATIVE-RELATED"/>
    <property type="match status" value="1"/>
</dbReference>
<gene>
    <name evidence="5" type="ORF">MTR67_007215</name>
</gene>
<dbReference type="Pfam" id="PF10551">
    <property type="entry name" value="MULE"/>
    <property type="match status" value="1"/>
</dbReference>
<evidence type="ECO:0000313" key="5">
    <source>
        <dbReference type="EMBL" id="WMV13830.1"/>
    </source>
</evidence>
<dbReference type="GO" id="GO:0003677">
    <property type="term" value="F:DNA binding"/>
    <property type="evidence" value="ECO:0007669"/>
    <property type="project" value="UniProtKB-KW"/>
</dbReference>
<accession>A0AAF0Q2Y3</accession>
<reference evidence="5" key="1">
    <citation type="submission" date="2023-08" db="EMBL/GenBank/DDBJ databases">
        <title>A de novo genome assembly of Solanum verrucosum Schlechtendal, a Mexican diploid species geographically isolated from the other diploid A-genome species in potato relatives.</title>
        <authorList>
            <person name="Hosaka K."/>
        </authorList>
    </citation>
    <scope>NUCLEOTIDE SEQUENCE</scope>
    <source>
        <tissue evidence="5">Young leaves</tissue>
    </source>
</reference>
<keyword evidence="2" id="KW-0238">DNA-binding</keyword>
<dbReference type="PANTHER" id="PTHR31973:SF189">
    <property type="entry name" value="TRANSPOSASE, MUDR, PLANT, MULE TRANSPOSASE DOMAIN PROTEIN-RELATED"/>
    <property type="match status" value="1"/>
</dbReference>
<feature type="domain" description="MULE transposase" evidence="4">
    <location>
        <begin position="143"/>
        <end position="238"/>
    </location>
</feature>
<keyword evidence="3" id="KW-0233">DNA recombination</keyword>
<dbReference type="Proteomes" id="UP001234989">
    <property type="component" value="Chromosome 2"/>
</dbReference>
<dbReference type="InterPro" id="IPR001207">
    <property type="entry name" value="Transposase_mutator"/>
</dbReference>
<evidence type="ECO:0000313" key="6">
    <source>
        <dbReference type="Proteomes" id="UP001234989"/>
    </source>
</evidence>
<dbReference type="EMBL" id="CP133613">
    <property type="protein sequence ID" value="WMV13830.1"/>
    <property type="molecule type" value="Genomic_DNA"/>
</dbReference>
<proteinExistence type="predicted"/>
<evidence type="ECO:0000256" key="1">
    <source>
        <dbReference type="ARBA" id="ARBA00022578"/>
    </source>
</evidence>
<dbReference type="GO" id="GO:0004803">
    <property type="term" value="F:transposase activity"/>
    <property type="evidence" value="ECO:0007669"/>
    <property type="project" value="InterPro"/>
</dbReference>
<evidence type="ECO:0000256" key="3">
    <source>
        <dbReference type="ARBA" id="ARBA00023172"/>
    </source>
</evidence>
<dbReference type="PROSITE" id="PS01007">
    <property type="entry name" value="TRANSPOSASE_MUTATOR"/>
    <property type="match status" value="1"/>
</dbReference>
<sequence>MGNNYEIVEYNAEVLQLYEHEKERVVSDGLEKFKELEMGMTFKTIQEARQDGKSATFKVKTLKPKHTCGDSFFNPLAIYHTLAVYFKDEVQNNPKYPIKDMRGILEKKFKLNVSRFKLKRAKTMALNKLEGFEGRMKKFEPIIGLDGTFLKGKCKGQLLVAVGQDSMNHFYQIAWAVVEKENTRTWTWFIQLLRISLELKNGETVTFMSDMQMGLLDVVANVLPEAHHRFCVRHIESNWCKKWRSGEEKKLMWWCAWSTYEEEFKDTLKVLGKVDEDSASDLLHFPVIKWCRAYFDTQCKNLMVDNNFTESFNSWILEARQKPIIKMLEEIRVKVMNMLVKNEKVGRKWQNAISPMAMKLYNDYRLMATNCTIEFNGDYGYEVKDGDTDTHTMNLELKKCTCRLWDLAWNTMSPFHQGTFAIKN</sequence>
<name>A0AAF0Q2Y3_SOLVR</name>
<organism evidence="5 6">
    <name type="scientific">Solanum verrucosum</name>
    <dbReference type="NCBI Taxonomy" id="315347"/>
    <lineage>
        <taxon>Eukaryota</taxon>
        <taxon>Viridiplantae</taxon>
        <taxon>Streptophyta</taxon>
        <taxon>Embryophyta</taxon>
        <taxon>Tracheophyta</taxon>
        <taxon>Spermatophyta</taxon>
        <taxon>Magnoliopsida</taxon>
        <taxon>eudicotyledons</taxon>
        <taxon>Gunneridae</taxon>
        <taxon>Pentapetalae</taxon>
        <taxon>asterids</taxon>
        <taxon>lamiids</taxon>
        <taxon>Solanales</taxon>
        <taxon>Solanaceae</taxon>
        <taxon>Solanoideae</taxon>
        <taxon>Solaneae</taxon>
        <taxon>Solanum</taxon>
    </lineage>
</organism>
<keyword evidence="1" id="KW-0815">Transposition</keyword>
<protein>
    <recommendedName>
        <fullName evidence="4">MULE transposase domain-containing protein</fullName>
    </recommendedName>
</protein>